<reference evidence="5" key="1">
    <citation type="submission" date="2020-12" db="EMBL/GenBank/DDBJ databases">
        <title>Vagococcus allomyrinae sp. nov. and Enterococcus lavae sp. nov., isolated from the larvae of Allomyrina dichotoma.</title>
        <authorList>
            <person name="Lee S.D."/>
        </authorList>
    </citation>
    <scope>NUCLEOTIDE SEQUENCE</scope>
    <source>
        <strain evidence="5">BWB3-3</strain>
    </source>
</reference>
<evidence type="ECO:0000313" key="6">
    <source>
        <dbReference type="Proteomes" id="UP000674938"/>
    </source>
</evidence>
<dbReference type="Pfam" id="PF08279">
    <property type="entry name" value="HTH_11"/>
    <property type="match status" value="1"/>
</dbReference>
<dbReference type="InterPro" id="IPR036388">
    <property type="entry name" value="WH-like_DNA-bd_sf"/>
</dbReference>
<dbReference type="Gene3D" id="1.10.10.10">
    <property type="entry name" value="Winged helix-like DNA-binding domain superfamily/Winged helix DNA-binding domain"/>
    <property type="match status" value="1"/>
</dbReference>
<protein>
    <submittedName>
        <fullName evidence="5">Helix-turn-helix domain-containing protein</fullName>
    </submittedName>
</protein>
<feature type="domain" description="Mga helix-turn-helix" evidence="3">
    <location>
        <begin position="82"/>
        <end position="165"/>
    </location>
</feature>
<accession>A0A940SWS4</accession>
<dbReference type="InterPro" id="IPR013196">
    <property type="entry name" value="HTH_11"/>
</dbReference>
<dbReference type="PANTHER" id="PTHR30185:SF18">
    <property type="entry name" value="TRANSCRIPTIONAL REGULATOR MTLR"/>
    <property type="match status" value="1"/>
</dbReference>
<dbReference type="RefSeq" id="WP_209529696.1">
    <property type="nucleotide sequence ID" value="NZ_JAEEGA010000010.1"/>
</dbReference>
<evidence type="ECO:0000313" key="5">
    <source>
        <dbReference type="EMBL" id="MBP1042476.1"/>
    </source>
</evidence>
<evidence type="ECO:0000259" key="3">
    <source>
        <dbReference type="Pfam" id="PF05043"/>
    </source>
</evidence>
<evidence type="ECO:0000256" key="1">
    <source>
        <dbReference type="ARBA" id="ARBA00023015"/>
    </source>
</evidence>
<keyword evidence="1" id="KW-0805">Transcription regulation</keyword>
<dbReference type="Proteomes" id="UP000674938">
    <property type="component" value="Unassembled WGS sequence"/>
</dbReference>
<keyword evidence="2" id="KW-0804">Transcription</keyword>
<proteinExistence type="predicted"/>
<dbReference type="PANTHER" id="PTHR30185">
    <property type="entry name" value="CRYPTIC BETA-GLUCOSIDE BGL OPERON ANTITERMINATOR"/>
    <property type="match status" value="1"/>
</dbReference>
<comment type="caution">
    <text evidence="5">The sequence shown here is derived from an EMBL/GenBank/DDBJ whole genome shotgun (WGS) entry which is preliminary data.</text>
</comment>
<dbReference type="AlphaFoldDB" id="A0A940SWS4"/>
<feature type="domain" description="Helix-turn-helix type 11" evidence="4">
    <location>
        <begin position="16"/>
        <end position="71"/>
    </location>
</feature>
<dbReference type="InterPro" id="IPR007737">
    <property type="entry name" value="Mga_HTH"/>
</dbReference>
<evidence type="ECO:0000259" key="4">
    <source>
        <dbReference type="Pfam" id="PF08279"/>
    </source>
</evidence>
<name>A0A940SWS4_9ENTE</name>
<sequence length="491" mass="57293">MNELGYNLIVDKSVKRKIDIIKLLLQAKRPLTIAYISQVCLVSTRTISAEIKKMNELFPPEISIMSKENEGLSLITENPFLLSGFINHLLEDNPLFFIIDSIFKNEQETIEYYSLATYISESTIRSHLNILKKILSGYSLSLQIRPFVDITGNEVDIRFFFFNYFRQAHEGSSLIPRADQLADLYDSFSQINYELEQPLEPLLLDYYRLTHWIIIFEQRVATGHPVKLSKEIMDKYIESPNYLRLKKIFNNNFANNPVLNSLSEEELVYLFILRLDSISYEVNTHFYTKDFEHFLPDFEPSILRFFSHNKLNPIINIDLKILLQSFLLNTMLLTELTPAFQRVSLDTKEHTKLHYSDIFDQWMTILYDAVDSNLLRIVYYEDLATSLTLISVSYLQLYITGQKTILFSLTGSPSSLNYYKTVLLNMLPQSATAHFIFNKPVTAALLEALHVDAYVYNYHLEEEFPHFKAIRLSNIPTEIEWLELLPKLLFS</sequence>
<gene>
    <name evidence="5" type="ORF">I6N95_15765</name>
</gene>
<dbReference type="Pfam" id="PF05043">
    <property type="entry name" value="Mga"/>
    <property type="match status" value="1"/>
</dbReference>
<organism evidence="5 6">
    <name type="scientific">Vagococcus allomyrinae</name>
    <dbReference type="NCBI Taxonomy" id="2794353"/>
    <lineage>
        <taxon>Bacteria</taxon>
        <taxon>Bacillati</taxon>
        <taxon>Bacillota</taxon>
        <taxon>Bacilli</taxon>
        <taxon>Lactobacillales</taxon>
        <taxon>Enterococcaceae</taxon>
        <taxon>Vagococcus</taxon>
    </lineage>
</organism>
<dbReference type="EMBL" id="JAEEGA010000010">
    <property type="protein sequence ID" value="MBP1042476.1"/>
    <property type="molecule type" value="Genomic_DNA"/>
</dbReference>
<evidence type="ECO:0000256" key="2">
    <source>
        <dbReference type="ARBA" id="ARBA00023163"/>
    </source>
</evidence>
<dbReference type="InterPro" id="IPR050661">
    <property type="entry name" value="BglG_antiterminators"/>
</dbReference>
<keyword evidence="6" id="KW-1185">Reference proteome</keyword>